<evidence type="ECO:0000313" key="2">
    <source>
        <dbReference type="Proteomes" id="UP001056120"/>
    </source>
</evidence>
<sequence length="171" mass="19508">MRRSGDVVWLKTVLAVAVTAAMLSYAMSRNPVRHLVGGKDRWKPNFNYTDWSLQETFYVGDWLYFMYDKYMFNVLEVNETSYGTCNEQEFISNITRGAGRDVFELAQPKPYYFLASGGYCYNGMKVAVDVVEFVPAPQPSPLKSGCNMITGINPLIWTIVIIVWTVSVQNR</sequence>
<evidence type="ECO:0000313" key="1">
    <source>
        <dbReference type="EMBL" id="KAI3761981.1"/>
    </source>
</evidence>
<keyword evidence="2" id="KW-1185">Reference proteome</keyword>
<dbReference type="Proteomes" id="UP001056120">
    <property type="component" value="Linkage Group LG17"/>
</dbReference>
<reference evidence="2" key="1">
    <citation type="journal article" date="2022" name="Mol. Ecol. Resour.">
        <title>The genomes of chicory, endive, great burdock and yacon provide insights into Asteraceae palaeo-polyploidization history and plant inulin production.</title>
        <authorList>
            <person name="Fan W."/>
            <person name="Wang S."/>
            <person name="Wang H."/>
            <person name="Wang A."/>
            <person name="Jiang F."/>
            <person name="Liu H."/>
            <person name="Zhao H."/>
            <person name="Xu D."/>
            <person name="Zhang Y."/>
        </authorList>
    </citation>
    <scope>NUCLEOTIDE SEQUENCE [LARGE SCALE GENOMIC DNA]</scope>
    <source>
        <strain evidence="2">cv. Yunnan</strain>
    </source>
</reference>
<accession>A0ACB9EU54</accession>
<proteinExistence type="predicted"/>
<gene>
    <name evidence="1" type="ORF">L1987_52404</name>
</gene>
<protein>
    <submittedName>
        <fullName evidence="1">Uncharacterized protein</fullName>
    </submittedName>
</protein>
<dbReference type="EMBL" id="CM042034">
    <property type="protein sequence ID" value="KAI3761981.1"/>
    <property type="molecule type" value="Genomic_DNA"/>
</dbReference>
<name>A0ACB9EU54_9ASTR</name>
<organism evidence="1 2">
    <name type="scientific">Smallanthus sonchifolius</name>
    <dbReference type="NCBI Taxonomy" id="185202"/>
    <lineage>
        <taxon>Eukaryota</taxon>
        <taxon>Viridiplantae</taxon>
        <taxon>Streptophyta</taxon>
        <taxon>Embryophyta</taxon>
        <taxon>Tracheophyta</taxon>
        <taxon>Spermatophyta</taxon>
        <taxon>Magnoliopsida</taxon>
        <taxon>eudicotyledons</taxon>
        <taxon>Gunneridae</taxon>
        <taxon>Pentapetalae</taxon>
        <taxon>asterids</taxon>
        <taxon>campanulids</taxon>
        <taxon>Asterales</taxon>
        <taxon>Asteraceae</taxon>
        <taxon>Asteroideae</taxon>
        <taxon>Heliantheae alliance</taxon>
        <taxon>Millerieae</taxon>
        <taxon>Smallanthus</taxon>
    </lineage>
</organism>
<comment type="caution">
    <text evidence="1">The sequence shown here is derived from an EMBL/GenBank/DDBJ whole genome shotgun (WGS) entry which is preliminary data.</text>
</comment>
<reference evidence="1 2" key="2">
    <citation type="journal article" date="2022" name="Mol. Ecol. Resour.">
        <title>The genomes of chicory, endive, great burdock and yacon provide insights into Asteraceae paleo-polyploidization history and plant inulin production.</title>
        <authorList>
            <person name="Fan W."/>
            <person name="Wang S."/>
            <person name="Wang H."/>
            <person name="Wang A."/>
            <person name="Jiang F."/>
            <person name="Liu H."/>
            <person name="Zhao H."/>
            <person name="Xu D."/>
            <person name="Zhang Y."/>
        </authorList>
    </citation>
    <scope>NUCLEOTIDE SEQUENCE [LARGE SCALE GENOMIC DNA]</scope>
    <source>
        <strain evidence="2">cv. Yunnan</strain>
        <tissue evidence="1">Leaves</tissue>
    </source>
</reference>